<reference evidence="2" key="1">
    <citation type="submission" date="2014-12" db="EMBL/GenBank/DDBJ databases">
        <title>Insight into the proteome of Arion vulgaris.</title>
        <authorList>
            <person name="Aradska J."/>
            <person name="Bulat T."/>
            <person name="Smidak R."/>
            <person name="Sarate P."/>
            <person name="Gangsoo J."/>
            <person name="Sialana F."/>
            <person name="Bilban M."/>
            <person name="Lubec G."/>
        </authorList>
    </citation>
    <scope>NUCLEOTIDE SEQUENCE</scope>
    <source>
        <tissue evidence="2">Skin</tissue>
    </source>
</reference>
<accession>A0A0B7BXY9</accession>
<proteinExistence type="predicted"/>
<feature type="non-terminal residue" evidence="2">
    <location>
        <position position="107"/>
    </location>
</feature>
<sequence>EICDSNVHCLLNVSPGAIERMHQSKVYPIIIFVRHKSAKQIRDIRDPQFLKDRASNKLAKEQFDHFQKMEQDYSHIFSAVIPGGNLAEMCMQIKTVICKEQKKVIWV</sequence>
<dbReference type="GO" id="GO:0035331">
    <property type="term" value="P:negative regulation of hippo signaling"/>
    <property type="evidence" value="ECO:0007669"/>
    <property type="project" value="TreeGrafter"/>
</dbReference>
<dbReference type="SUPFAM" id="SSF52540">
    <property type="entry name" value="P-loop containing nucleoside triphosphate hydrolases"/>
    <property type="match status" value="1"/>
</dbReference>
<dbReference type="InterPro" id="IPR053004">
    <property type="entry name" value="MAGUK_Signaling_Regulators"/>
</dbReference>
<dbReference type="Gene3D" id="3.40.50.300">
    <property type="entry name" value="P-loop containing nucleotide triphosphate hydrolases"/>
    <property type="match status" value="1"/>
</dbReference>
<dbReference type="InterPro" id="IPR008144">
    <property type="entry name" value="Guanylate_kin-like_dom"/>
</dbReference>
<evidence type="ECO:0000259" key="1">
    <source>
        <dbReference type="PROSITE" id="PS50052"/>
    </source>
</evidence>
<protein>
    <recommendedName>
        <fullName evidence="1">Guanylate kinase-like domain-containing protein</fullName>
    </recommendedName>
</protein>
<organism evidence="2">
    <name type="scientific">Arion vulgaris</name>
    <dbReference type="NCBI Taxonomy" id="1028688"/>
    <lineage>
        <taxon>Eukaryota</taxon>
        <taxon>Metazoa</taxon>
        <taxon>Spiralia</taxon>
        <taxon>Lophotrochozoa</taxon>
        <taxon>Mollusca</taxon>
        <taxon>Gastropoda</taxon>
        <taxon>Heterobranchia</taxon>
        <taxon>Euthyneura</taxon>
        <taxon>Panpulmonata</taxon>
        <taxon>Eupulmonata</taxon>
        <taxon>Stylommatophora</taxon>
        <taxon>Helicina</taxon>
        <taxon>Arionoidea</taxon>
        <taxon>Arionidae</taxon>
        <taxon>Arion</taxon>
    </lineage>
</organism>
<dbReference type="AlphaFoldDB" id="A0A0B7BXY9"/>
<dbReference type="GO" id="GO:0005886">
    <property type="term" value="C:plasma membrane"/>
    <property type="evidence" value="ECO:0007669"/>
    <property type="project" value="TreeGrafter"/>
</dbReference>
<gene>
    <name evidence="2" type="primary">ORF217060</name>
</gene>
<feature type="domain" description="Guanylate kinase-like" evidence="1">
    <location>
        <begin position="1"/>
        <end position="98"/>
    </location>
</feature>
<dbReference type="InterPro" id="IPR008145">
    <property type="entry name" value="GK/Ca_channel_bsu"/>
</dbReference>
<dbReference type="PANTHER" id="PTHR46360:SF1">
    <property type="entry name" value="DISKS LARGE HOMOLOG 5"/>
    <property type="match status" value="1"/>
</dbReference>
<dbReference type="PANTHER" id="PTHR46360">
    <property type="entry name" value="DISKS LARGE HOMOLOG 5"/>
    <property type="match status" value="1"/>
</dbReference>
<name>A0A0B7BXY9_9EUPU</name>
<feature type="non-terminal residue" evidence="2">
    <location>
        <position position="1"/>
    </location>
</feature>
<dbReference type="Pfam" id="PF00625">
    <property type="entry name" value="Guanylate_kin"/>
    <property type="match status" value="1"/>
</dbReference>
<dbReference type="EMBL" id="HACG01050967">
    <property type="protein sequence ID" value="CEK97838.1"/>
    <property type="molecule type" value="Transcribed_RNA"/>
</dbReference>
<evidence type="ECO:0000313" key="2">
    <source>
        <dbReference type="EMBL" id="CEK97838.1"/>
    </source>
</evidence>
<dbReference type="InterPro" id="IPR027417">
    <property type="entry name" value="P-loop_NTPase"/>
</dbReference>
<dbReference type="PROSITE" id="PS50052">
    <property type="entry name" value="GUANYLATE_KINASE_2"/>
    <property type="match status" value="1"/>
</dbReference>